<proteinExistence type="predicted"/>
<keyword evidence="2" id="KW-1185">Reference proteome</keyword>
<protein>
    <submittedName>
        <fullName evidence="1">Uncharacterized protein</fullName>
    </submittedName>
</protein>
<name>A0A078ATY0_STYLE</name>
<sequence length="638" mass="74207">MEFTGIQKHFTINLIKNCQMEADELKIVQEVLVNKILDYVVQTVGVQDSVQLIQNKYSNNQDICQGSFSSSLNVDKYVQNSNEQQDLISYIIQYQSLIKEQSDIALISLKLFEDMLRSLDPELNTPNQLQKFSDSLSQLKLVERKIMKLNCKFEYVYKLIKNKEIKQDVMKMSEFKSYIISISQKLTYVFHQLTIFSIDHEYLKIFQDLGFSQKYYKQRSLTSLSVQELLEELGELLNLVCTTTESIVIQLFDRQNYSNLDMVQSLLFDIRSQNSLIFPRISEEQNVICEASDKQENKHYSVERSVVTINSDAQISELDKNYQIGTFRCINQDAQDQCIIVSQDFKIYIGNNYNQLEIYDKDFIPIMNLNLEDNATCGFAHDNYILFGLENSKLIVVDNQNHRIMKTVHSIESVSKILFMEENILIFLGAFGSIQLFDISNLCIFSFYRHSIHSNINCAHYQDGELILALQDCGLRTVSIFRRQKNIQFEENSYKTYLDESNIKTFAVIAKELILINLENNDYIQVLDKQVGKIIKSFVNPSGNNMILSIQLIHQYDVRKRHFAFIKDSHGVSILNTQTLEIHRLSDINLNIDERFSSMCQYEGQNRLIIFNLGYKDNERVIQALIFSLGLTQQSQIM</sequence>
<dbReference type="SUPFAM" id="SSF50978">
    <property type="entry name" value="WD40 repeat-like"/>
    <property type="match status" value="1"/>
</dbReference>
<accession>A0A078ATY0</accession>
<dbReference type="AlphaFoldDB" id="A0A078ATY0"/>
<evidence type="ECO:0000313" key="1">
    <source>
        <dbReference type="EMBL" id="CDW85416.1"/>
    </source>
</evidence>
<dbReference type="Proteomes" id="UP000039865">
    <property type="component" value="Unassembled WGS sequence"/>
</dbReference>
<evidence type="ECO:0000313" key="2">
    <source>
        <dbReference type="Proteomes" id="UP000039865"/>
    </source>
</evidence>
<dbReference type="InterPro" id="IPR036322">
    <property type="entry name" value="WD40_repeat_dom_sf"/>
</dbReference>
<dbReference type="EMBL" id="CCKQ01013717">
    <property type="protein sequence ID" value="CDW85416.1"/>
    <property type="molecule type" value="Genomic_DNA"/>
</dbReference>
<dbReference type="InParanoid" id="A0A078ATY0"/>
<organism evidence="1 2">
    <name type="scientific">Stylonychia lemnae</name>
    <name type="common">Ciliate</name>
    <dbReference type="NCBI Taxonomy" id="5949"/>
    <lineage>
        <taxon>Eukaryota</taxon>
        <taxon>Sar</taxon>
        <taxon>Alveolata</taxon>
        <taxon>Ciliophora</taxon>
        <taxon>Intramacronucleata</taxon>
        <taxon>Spirotrichea</taxon>
        <taxon>Stichotrichia</taxon>
        <taxon>Sporadotrichida</taxon>
        <taxon>Oxytrichidae</taxon>
        <taxon>Stylonychinae</taxon>
        <taxon>Stylonychia</taxon>
    </lineage>
</organism>
<dbReference type="InterPro" id="IPR015943">
    <property type="entry name" value="WD40/YVTN_repeat-like_dom_sf"/>
</dbReference>
<reference evidence="1 2" key="1">
    <citation type="submission" date="2014-06" db="EMBL/GenBank/DDBJ databases">
        <authorList>
            <person name="Swart Estienne"/>
        </authorList>
    </citation>
    <scope>NUCLEOTIDE SEQUENCE [LARGE SCALE GENOMIC DNA]</scope>
    <source>
        <strain evidence="1 2">130c</strain>
    </source>
</reference>
<gene>
    <name evidence="1" type="primary">Contig2011.g2169</name>
    <name evidence="1" type="ORF">STYLEM_14492</name>
</gene>
<dbReference type="Gene3D" id="2.130.10.10">
    <property type="entry name" value="YVTN repeat-like/Quinoprotein amine dehydrogenase"/>
    <property type="match status" value="1"/>
</dbReference>